<proteinExistence type="predicted"/>
<dbReference type="AlphaFoldDB" id="N1QZ36"/>
<organism evidence="1">
    <name type="scientific">Aegilops tauschii</name>
    <name type="common">Tausch's goatgrass</name>
    <name type="synonym">Aegilops squarrosa</name>
    <dbReference type="NCBI Taxonomy" id="37682"/>
    <lineage>
        <taxon>Eukaryota</taxon>
        <taxon>Viridiplantae</taxon>
        <taxon>Streptophyta</taxon>
        <taxon>Embryophyta</taxon>
        <taxon>Tracheophyta</taxon>
        <taxon>Spermatophyta</taxon>
        <taxon>Magnoliopsida</taxon>
        <taxon>Liliopsida</taxon>
        <taxon>Poales</taxon>
        <taxon>Poaceae</taxon>
        <taxon>BOP clade</taxon>
        <taxon>Pooideae</taxon>
        <taxon>Triticodae</taxon>
        <taxon>Triticeae</taxon>
        <taxon>Triticinae</taxon>
        <taxon>Aegilops</taxon>
    </lineage>
</organism>
<evidence type="ECO:0000313" key="1">
    <source>
        <dbReference type="EnsemblPlants" id="EMT16167"/>
    </source>
</evidence>
<dbReference type="EnsemblPlants" id="EMT16167">
    <property type="protein sequence ID" value="EMT16167"/>
    <property type="gene ID" value="F775_03380"/>
</dbReference>
<protein>
    <recommendedName>
        <fullName evidence="2">F-box associated domain-containing protein</fullName>
    </recommendedName>
</protein>
<evidence type="ECO:0008006" key="2">
    <source>
        <dbReference type="Google" id="ProtNLM"/>
    </source>
</evidence>
<reference evidence="1" key="1">
    <citation type="submission" date="2015-06" db="UniProtKB">
        <authorList>
            <consortium name="EnsemblPlants"/>
        </authorList>
    </citation>
    <scope>IDENTIFICATION</scope>
</reference>
<accession>N1QZ36</accession>
<sequence>MGPYRRVPTLLLCLEADAQSGSYVFTLGSGQPPRHIRGPDAEELMNSTGSLLFHGSLHWHIDNLIMVFDTTTELFWQMRSPIVPGHGNAGLFEMGDLLGMYTLNEEGSIVDVWVMQGYEGQVWASKGRVELPIAEIRREFENFCGFWYVEAAYWDGDVLVLAKLDNDCLLQLDIDGKLVAI</sequence>
<name>N1QZ36_AEGTA</name>